<organism evidence="1 2">
    <name type="scientific">Faecalicoccus pleomorphus</name>
    <dbReference type="NCBI Taxonomy" id="1323"/>
    <lineage>
        <taxon>Bacteria</taxon>
        <taxon>Bacillati</taxon>
        <taxon>Bacillota</taxon>
        <taxon>Erysipelotrichia</taxon>
        <taxon>Erysipelotrichales</taxon>
        <taxon>Erysipelotrichaceae</taxon>
        <taxon>Faecalicoccus</taxon>
    </lineage>
</organism>
<dbReference type="RefSeq" id="WP_117446319.1">
    <property type="nucleotide sequence ID" value="NZ_QUSK01000013.1"/>
</dbReference>
<proteinExistence type="predicted"/>
<evidence type="ECO:0000313" key="1">
    <source>
        <dbReference type="EMBL" id="RGD76381.1"/>
    </source>
</evidence>
<gene>
    <name evidence="1" type="ORF">DXC78_06745</name>
</gene>
<reference evidence="1 2" key="1">
    <citation type="submission" date="2018-08" db="EMBL/GenBank/DDBJ databases">
        <title>A genome reference for cultivated species of the human gut microbiota.</title>
        <authorList>
            <person name="Zou Y."/>
            <person name="Xue W."/>
            <person name="Luo G."/>
        </authorList>
    </citation>
    <scope>NUCLEOTIDE SEQUENCE [LARGE SCALE GENOMIC DNA]</scope>
    <source>
        <strain evidence="1 2">TF08-11</strain>
    </source>
</reference>
<name>A0A3E3E472_9FIRM</name>
<sequence length="68" mass="7859">MKRKHHIEAKKKKVINLGGRLLRIQKLNKQRIRKNGETELSFTAESEGGEYVPKVNIDDLPGHSFGYR</sequence>
<dbReference type="EMBL" id="QUSK01000013">
    <property type="protein sequence ID" value="RGD76381.1"/>
    <property type="molecule type" value="Genomic_DNA"/>
</dbReference>
<protein>
    <submittedName>
        <fullName evidence="1">Uncharacterized protein</fullName>
    </submittedName>
</protein>
<comment type="caution">
    <text evidence="1">The sequence shown here is derived from an EMBL/GenBank/DDBJ whole genome shotgun (WGS) entry which is preliminary data.</text>
</comment>
<dbReference type="AlphaFoldDB" id="A0A3E3E472"/>
<evidence type="ECO:0000313" key="2">
    <source>
        <dbReference type="Proteomes" id="UP000260721"/>
    </source>
</evidence>
<dbReference type="Proteomes" id="UP000260721">
    <property type="component" value="Unassembled WGS sequence"/>
</dbReference>
<accession>A0A3E3E472</accession>